<dbReference type="Proteomes" id="UP001138802">
    <property type="component" value="Unassembled WGS sequence"/>
</dbReference>
<dbReference type="CDD" id="cd02440">
    <property type="entry name" value="AdoMet_MTases"/>
    <property type="match status" value="1"/>
</dbReference>
<proteinExistence type="predicted"/>
<comment type="caution">
    <text evidence="2">The sequence shown here is derived from an EMBL/GenBank/DDBJ whole genome shotgun (WGS) entry which is preliminary data.</text>
</comment>
<dbReference type="InterPro" id="IPR013216">
    <property type="entry name" value="Methyltransf_11"/>
</dbReference>
<name>A0A9X0WHL5_9GAMM</name>
<dbReference type="Gene3D" id="3.40.50.150">
    <property type="entry name" value="Vaccinia Virus protein VP39"/>
    <property type="match status" value="1"/>
</dbReference>
<dbReference type="SUPFAM" id="SSF53335">
    <property type="entry name" value="S-adenosyl-L-methionine-dependent methyltransferases"/>
    <property type="match status" value="1"/>
</dbReference>
<dbReference type="AlphaFoldDB" id="A0A9X0WHL5"/>
<dbReference type="InterPro" id="IPR029063">
    <property type="entry name" value="SAM-dependent_MTases_sf"/>
</dbReference>
<reference evidence="2 3" key="1">
    <citation type="journal article" date="2020" name="Microorganisms">
        <title>Osmotic Adaptation and Compatible Solute Biosynthesis of Phototrophic Bacteria as Revealed from Genome Analyses.</title>
        <authorList>
            <person name="Imhoff J.F."/>
            <person name="Rahn T."/>
            <person name="Kunzel S."/>
            <person name="Keller A."/>
            <person name="Neulinger S.C."/>
        </authorList>
    </citation>
    <scope>NUCLEOTIDE SEQUENCE [LARGE SCALE GENOMIC DNA]</scope>
    <source>
        <strain evidence="2 3">DSM 21303</strain>
    </source>
</reference>
<dbReference type="EMBL" id="NRSD01000008">
    <property type="protein sequence ID" value="MBK1644877.1"/>
    <property type="molecule type" value="Genomic_DNA"/>
</dbReference>
<evidence type="ECO:0000313" key="3">
    <source>
        <dbReference type="Proteomes" id="UP001138802"/>
    </source>
</evidence>
<keyword evidence="3" id="KW-1185">Reference proteome</keyword>
<organism evidence="2 3">
    <name type="scientific">Thiocapsa imhoffii</name>
    <dbReference type="NCBI Taxonomy" id="382777"/>
    <lineage>
        <taxon>Bacteria</taxon>
        <taxon>Pseudomonadati</taxon>
        <taxon>Pseudomonadota</taxon>
        <taxon>Gammaproteobacteria</taxon>
        <taxon>Chromatiales</taxon>
        <taxon>Chromatiaceae</taxon>
        <taxon>Thiocapsa</taxon>
    </lineage>
</organism>
<feature type="domain" description="Methyltransferase type 11" evidence="1">
    <location>
        <begin position="53"/>
        <end position="141"/>
    </location>
</feature>
<dbReference type="GO" id="GO:0008757">
    <property type="term" value="F:S-adenosylmethionine-dependent methyltransferase activity"/>
    <property type="evidence" value="ECO:0007669"/>
    <property type="project" value="InterPro"/>
</dbReference>
<dbReference type="PANTHER" id="PTHR43591">
    <property type="entry name" value="METHYLTRANSFERASE"/>
    <property type="match status" value="1"/>
</dbReference>
<dbReference type="Pfam" id="PF08241">
    <property type="entry name" value="Methyltransf_11"/>
    <property type="match status" value="1"/>
</dbReference>
<sequence>MPPARRVLRGRCGVQRRSASMSDHEARRDALFMQQAIGHFWGGTATRDGPRVLDLGCGQGQLVAALRERGFDAWGCDAEFAGSGSPLPQSPWLRPIALNPYRLPFEDRAFDVVLSLSVLEHVQDKSACLVEIKRILRPGGCALHLFPAKWYLPWEPHLKVPLANYFSPRSPRWWLAIWARLGLRLAHQRAWSWRAVVDENARYEREGLAYWSTGDYRALSQRVFGHCEWPMDWYITHADGGFARLARRLPGRWLFGWLSREFRMAFLLHRRAEDAATALLDEPIPDPPSRGAR</sequence>
<protein>
    <recommendedName>
        <fullName evidence="1">Methyltransferase type 11 domain-containing protein</fullName>
    </recommendedName>
</protein>
<gene>
    <name evidence="2" type="ORF">CKO25_09490</name>
</gene>
<accession>A0A9X0WHL5</accession>
<dbReference type="PANTHER" id="PTHR43591:SF24">
    <property type="entry name" value="2-METHOXY-6-POLYPRENYL-1,4-BENZOQUINOL METHYLASE, MITOCHONDRIAL"/>
    <property type="match status" value="1"/>
</dbReference>
<evidence type="ECO:0000259" key="1">
    <source>
        <dbReference type="Pfam" id="PF08241"/>
    </source>
</evidence>
<evidence type="ECO:0000313" key="2">
    <source>
        <dbReference type="EMBL" id="MBK1644877.1"/>
    </source>
</evidence>